<accession>J9GIS0</accession>
<organism evidence="1">
    <name type="scientific">gut metagenome</name>
    <dbReference type="NCBI Taxonomy" id="749906"/>
    <lineage>
        <taxon>unclassified sequences</taxon>
        <taxon>metagenomes</taxon>
        <taxon>organismal metagenomes</taxon>
    </lineage>
</organism>
<sequence>MGAFYLMVNRFSDIVKKAGTFRNTHVNPYFSCQKAR</sequence>
<evidence type="ECO:0000313" key="1">
    <source>
        <dbReference type="EMBL" id="EJX07049.1"/>
    </source>
</evidence>
<dbReference type="EMBL" id="AMCI01000990">
    <property type="protein sequence ID" value="EJX07049.1"/>
    <property type="molecule type" value="Genomic_DNA"/>
</dbReference>
<comment type="caution">
    <text evidence="1">The sequence shown here is derived from an EMBL/GenBank/DDBJ whole genome shotgun (WGS) entry which is preliminary data.</text>
</comment>
<gene>
    <name evidence="1" type="ORF">EVA_04838</name>
</gene>
<proteinExistence type="predicted"/>
<dbReference type="AlphaFoldDB" id="J9GIS0"/>
<reference evidence="1" key="1">
    <citation type="journal article" date="2012" name="PLoS ONE">
        <title>Gene sets for utilization of primary and secondary nutrition supplies in the distal gut of endangered iberian lynx.</title>
        <authorList>
            <person name="Alcaide M."/>
            <person name="Messina E."/>
            <person name="Richter M."/>
            <person name="Bargiela R."/>
            <person name="Peplies J."/>
            <person name="Huws S.A."/>
            <person name="Newbold C.J."/>
            <person name="Golyshin P.N."/>
            <person name="Simon M.A."/>
            <person name="Lopez G."/>
            <person name="Yakimov M.M."/>
            <person name="Ferrer M."/>
        </authorList>
    </citation>
    <scope>NUCLEOTIDE SEQUENCE</scope>
</reference>
<protein>
    <submittedName>
        <fullName evidence="1">Uncharacterized protein</fullName>
    </submittedName>
</protein>
<name>J9GIS0_9ZZZZ</name>